<dbReference type="AlphaFoldDB" id="A0A5E6VLS8"/>
<evidence type="ECO:0000313" key="3">
    <source>
        <dbReference type="Proteomes" id="UP000327167"/>
    </source>
</evidence>
<dbReference type="EMBL" id="CABVHJ010000015">
    <property type="protein sequence ID" value="VVN19212.1"/>
    <property type="molecule type" value="Genomic_DNA"/>
</dbReference>
<gene>
    <name evidence="2" type="ORF">PS655_04258</name>
</gene>
<protein>
    <submittedName>
        <fullName evidence="2">Uncharacterized protein</fullName>
    </submittedName>
</protein>
<evidence type="ECO:0000256" key="1">
    <source>
        <dbReference type="SAM" id="MobiDB-lite"/>
    </source>
</evidence>
<feature type="region of interest" description="Disordered" evidence="1">
    <location>
        <begin position="1"/>
        <end position="59"/>
    </location>
</feature>
<reference evidence="2 3" key="1">
    <citation type="submission" date="2019-09" db="EMBL/GenBank/DDBJ databases">
        <authorList>
            <person name="Chandra G."/>
            <person name="Truman W A."/>
        </authorList>
    </citation>
    <scope>NUCLEOTIDE SEQUENCE [LARGE SCALE GENOMIC DNA]</scope>
    <source>
        <strain evidence="2">PS655</strain>
    </source>
</reference>
<feature type="region of interest" description="Disordered" evidence="1">
    <location>
        <begin position="136"/>
        <end position="163"/>
    </location>
</feature>
<sequence>MAPRTSTRGSTSVQVHTRPHPTQDVTVPRVETGPRFDSGIPGSGRQGSAARPDGDADLDAIRPVPTVRIETVLANTQDVQPAQHSIKHYRIAAAAQLPAADAQGFRTHKGRRYVDMVDGGTVLVGLDAGTSQYRARLPSERAPSGPLLQREADSGLWRPSSASDSASASLSEASLQAFRTDLDFSAVQPDSDGVYRHNGRRYALIHHHAFQVMLDVDASSPGQPVWRIVNPQDPVAVDSENLYRASRSGLTHAVTRNENNEWVTASPGLLGGMRRGQESTAADLPMLLQQYVPIQNAHAAMTESGQRYDVLWSEARALPAGSPAQAERLIALEVHMLRHIRKQTEFVQSLVDNRTWLVRLKTSARFKEELQTFRIERVEYLNRLMAVMDLRTRPTELNLSAETCRRCIANLHKKLKFLEERQIVIEQIRKANPGTAPRLAELSAQVPNAERINFNKLTLYVHLYAGTPDHSPHTTMPSLSSIDLLTGDLASVPEREHPMALVLTLEQIKSDRIRFEAQLEAGHPKAEYIREIIALINPLENRIENRLTELFDSFDRNTVLPRLDQDIDFDFIPPQPVDSAPATPARTRKVFRTRQHGTYRLLVGDTETAQDGSVTIYVPDPLRPDSQPLRYEKRQGEWLPVRQPIARTARPQLIDEAKRLLNGVDEHIAQARAHEARQYNPTDIIEGLGRAADQLSDQARRLEYHEASATDSEIIALVTRLRTAAESLTAQGQQVLVRMYKNKDVLDILRLNYLIDHGELNALKTVDRKPLGKGAGKSFLDVYSIRDRADDAPLWEAHFHYDKADRQSLNFTAEGSHLKTLEQSRRGLESQRRDEQAGLPHVRIWRQTFDGRTASKIFTLADNVAGASR</sequence>
<proteinExistence type="predicted"/>
<evidence type="ECO:0000313" key="2">
    <source>
        <dbReference type="EMBL" id="VVN19212.1"/>
    </source>
</evidence>
<accession>A0A5E6VLS8</accession>
<feature type="compositionally biased region" description="Polar residues" evidence="1">
    <location>
        <begin position="1"/>
        <end position="15"/>
    </location>
</feature>
<organism evidence="2 3">
    <name type="scientific">Pseudomonas fluorescens</name>
    <dbReference type="NCBI Taxonomy" id="294"/>
    <lineage>
        <taxon>Bacteria</taxon>
        <taxon>Pseudomonadati</taxon>
        <taxon>Pseudomonadota</taxon>
        <taxon>Gammaproteobacteria</taxon>
        <taxon>Pseudomonadales</taxon>
        <taxon>Pseudomonadaceae</taxon>
        <taxon>Pseudomonas</taxon>
    </lineage>
</organism>
<dbReference type="Proteomes" id="UP000327167">
    <property type="component" value="Unassembled WGS sequence"/>
</dbReference>
<name>A0A5E6VLS8_PSEFL</name>